<dbReference type="Pfam" id="PF13290">
    <property type="entry name" value="CHB_HEX_C_1"/>
    <property type="match status" value="1"/>
</dbReference>
<evidence type="ECO:0000259" key="5">
    <source>
        <dbReference type="Pfam" id="PF02018"/>
    </source>
</evidence>
<accession>A0ABS2CZ94</accession>
<comment type="caution">
    <text evidence="7">The sequence shown here is derived from an EMBL/GenBank/DDBJ whole genome shotgun (WGS) entry which is preliminary data.</text>
</comment>
<dbReference type="SUPFAM" id="SSF52058">
    <property type="entry name" value="L domain-like"/>
    <property type="match status" value="1"/>
</dbReference>
<proteinExistence type="predicted"/>
<dbReference type="Gene3D" id="2.60.120.380">
    <property type="match status" value="1"/>
</dbReference>
<dbReference type="Pfam" id="PF02018">
    <property type="entry name" value="CBM_4_9"/>
    <property type="match status" value="1"/>
</dbReference>
<feature type="domain" description="CBM-cenC" evidence="5">
    <location>
        <begin position="629"/>
        <end position="747"/>
    </location>
</feature>
<dbReference type="InterPro" id="IPR036116">
    <property type="entry name" value="FN3_sf"/>
</dbReference>
<dbReference type="InterPro" id="IPR021655">
    <property type="entry name" value="Put_metal-bd"/>
</dbReference>
<evidence type="ECO:0000256" key="1">
    <source>
        <dbReference type="ARBA" id="ARBA00022614"/>
    </source>
</evidence>
<feature type="non-terminal residue" evidence="7">
    <location>
        <position position="1345"/>
    </location>
</feature>
<evidence type="ECO:0000256" key="4">
    <source>
        <dbReference type="SAM" id="SignalP"/>
    </source>
</evidence>
<dbReference type="PANTHER" id="PTHR47566:SF1">
    <property type="entry name" value="PROTEIN NUD1"/>
    <property type="match status" value="1"/>
</dbReference>
<sequence length="1345" mass="141273">MKEKLFCNLRKSWLLILMILPSFFSWGQTPNGTLDFGNPTSGTTATTANTGLGGVRVGTGGGGFTIQNPGQSIGTDGELRGIAPTGGSINSIAVTSTEFGTAASTFTVSFDLHLSGGSSGTWYFFAGNGTGFNATQSSTFTGNQIFTGLRWVFGASNTITTNNRNAGNWNATGLSGTPFAQNTAYSVTIIGNNSASSVSYTGGSVASNTYDLWVNGVLVGDDLAKAQLAANSNINAFRFYAESSTSNVAQLALDNVVWYNTCVLPSSGTPTVVATPSIAASGTAVATDTYVNSTNITLSTSTANATIYYTTDGSTPTTSSNQYSTPFAVTTSTTIKAVAVADGLTNSEVATRDITIVNAPNNDACSNAGVLTVNGSAVNGNLQYSSFVSPFNRKDVWYSVTPTYSATHTITLSDFSGDADLYIFDQSSNCPTTSTDIGSSILDNPEVISVFLTSGVTYYIRVAAWNSAAENTFSIQVTADEPQPSITTNPVTVPQLAATIGSTDTETIAVNGFLLTEDISVTLEGTDAAQFSISETSFTVNSGNASGSLVITYQPTTLQTQHAASVRLSSLGADDVVLTLTGVPSLATPVATAATNVSSSSFTANWDEVSGAESYELDVYRMVAGEAPELVVNGGFETGDKSNWTGSNNANYTVQTSSPNSGTYYASRSQGTGSSVLQQDVTVEIGQTYVFSFWYNNYNGSDSNGLKNYTIQGTSGSNYIDAGTPKLAAASTWTKYEKTFTATSSIIRISIRAYQLADIDDISLKLATGVTSIQYVPGYEALAVNGTSQQVSGLSPQTEYSYVVRATSGTTTTSNSNEIDVTTLAAPPTFGTVFQSGDLVCDGTNATFFITGLIADSVSNITYTINDVEFTANNVVANASGLATLSIQVFEENNGQNLVITQIERTDATTAPFSPTTNNTVVISVSANQTWYQDTDGDGYGKTDVTIVNCTQPVGYVLLSGDCNDNNALINPFAITIPDLNFKNYLINNSSINLNGDSEISCDEAIAYSGVIDVNSLNVSSLTGIEAFINITGLFCANNQLTNLDLSMNTALTSLGCLNNQLTTLNLSANSQLLYLDSRSNQLTNLNVNACTSLISLLCSGNQLASLDVSTNTELQQIDCSGNQLINLDVSSCDRLFTLHCSGNLLSSLDVTNNTALNSLLCGFNQLSTLDVSNNNVLTSLSCIFNPNLTCIKVSNVAAAISNPQWIKDATAIYRLNCETQTFYQDIDGDGFGNTLITTESLEQPSGYAALSGDCNDNNPAVNPGATEICWNGIDDDCDGLQSEGCSPVVVNMATANNTTLPSFAIAVSAQPYSYAGSTTRTYRFTITNNQTGVSQEVASPTRFV</sequence>
<dbReference type="Proteomes" id="UP000759529">
    <property type="component" value="Unassembled WGS sequence"/>
</dbReference>
<feature type="domain" description="GH29D-like beta-sandwich" evidence="6">
    <location>
        <begin position="286"/>
        <end position="351"/>
    </location>
</feature>
<evidence type="ECO:0000256" key="2">
    <source>
        <dbReference type="ARBA" id="ARBA00022737"/>
    </source>
</evidence>
<gene>
    <name evidence="7" type="ORF">H9X54_009170</name>
</gene>
<feature type="chain" id="PRO_5046659216" evidence="4">
    <location>
        <begin position="28"/>
        <end position="1345"/>
    </location>
</feature>
<dbReference type="Gene3D" id="2.60.120.260">
    <property type="entry name" value="Galactose-binding domain-like"/>
    <property type="match status" value="1"/>
</dbReference>
<keyword evidence="2" id="KW-0677">Repeat</keyword>
<keyword evidence="4" id="KW-0732">Signal</keyword>
<dbReference type="InterPro" id="IPR008979">
    <property type="entry name" value="Galactose-bd-like_sf"/>
</dbReference>
<dbReference type="InterPro" id="IPR032675">
    <property type="entry name" value="LRR_dom_sf"/>
</dbReference>
<dbReference type="Pfam" id="PF11617">
    <property type="entry name" value="Cu-binding_MopE"/>
    <property type="match status" value="2"/>
</dbReference>
<keyword evidence="8" id="KW-1185">Reference proteome</keyword>
<dbReference type="InterPro" id="IPR003305">
    <property type="entry name" value="CenC_carb-bd"/>
</dbReference>
<dbReference type="InterPro" id="IPR052574">
    <property type="entry name" value="CDIRP"/>
</dbReference>
<evidence type="ECO:0000259" key="6">
    <source>
        <dbReference type="Pfam" id="PF13290"/>
    </source>
</evidence>
<keyword evidence="1" id="KW-0433">Leucine-rich repeat</keyword>
<dbReference type="RefSeq" id="WP_204158751.1">
    <property type="nucleotide sequence ID" value="NZ_JACSOD020000481.1"/>
</dbReference>
<evidence type="ECO:0000313" key="7">
    <source>
        <dbReference type="EMBL" id="MBM6499465.1"/>
    </source>
</evidence>
<dbReference type="InterPro" id="IPR059177">
    <property type="entry name" value="GH29D-like_dom"/>
</dbReference>
<dbReference type="SUPFAM" id="SSF49265">
    <property type="entry name" value="Fibronectin type III"/>
    <property type="match status" value="1"/>
</dbReference>
<dbReference type="SUPFAM" id="SSF49785">
    <property type="entry name" value="Galactose-binding domain-like"/>
    <property type="match status" value="1"/>
</dbReference>
<evidence type="ECO:0000256" key="3">
    <source>
        <dbReference type="ARBA" id="ARBA00022801"/>
    </source>
</evidence>
<dbReference type="Gene3D" id="3.80.10.10">
    <property type="entry name" value="Ribonuclease Inhibitor"/>
    <property type="match status" value="1"/>
</dbReference>
<evidence type="ECO:0000313" key="8">
    <source>
        <dbReference type="Proteomes" id="UP000759529"/>
    </source>
</evidence>
<name>A0ABS2CZ94_9FLAO</name>
<reference evidence="7 8" key="1">
    <citation type="submission" date="2021-02" db="EMBL/GenBank/DDBJ databases">
        <authorList>
            <person name="Jung H.S."/>
            <person name="Chun B.H."/>
            <person name="Jeon C.O."/>
        </authorList>
    </citation>
    <scope>NUCLEOTIDE SEQUENCE [LARGE SCALE GENOMIC DNA]</scope>
    <source>
        <strain evidence="7 8">LMG 25203</strain>
    </source>
</reference>
<protein>
    <submittedName>
        <fullName evidence="7">Chitobiase/beta-hexosaminidase C-terminal domain-containing protein</fullName>
    </submittedName>
</protein>
<feature type="signal peptide" evidence="4">
    <location>
        <begin position="1"/>
        <end position="27"/>
    </location>
</feature>
<organism evidence="7 8">
    <name type="scientific">Flavobacterium macrobrachii</name>
    <dbReference type="NCBI Taxonomy" id="591204"/>
    <lineage>
        <taxon>Bacteria</taxon>
        <taxon>Pseudomonadati</taxon>
        <taxon>Bacteroidota</taxon>
        <taxon>Flavobacteriia</taxon>
        <taxon>Flavobacteriales</taxon>
        <taxon>Flavobacteriaceae</taxon>
        <taxon>Flavobacterium</taxon>
    </lineage>
</organism>
<dbReference type="EMBL" id="JACSOD020000481">
    <property type="protein sequence ID" value="MBM6499465.1"/>
    <property type="molecule type" value="Genomic_DNA"/>
</dbReference>
<dbReference type="PANTHER" id="PTHR47566">
    <property type="match status" value="1"/>
</dbReference>
<keyword evidence="3" id="KW-0378">Hydrolase</keyword>